<protein>
    <submittedName>
        <fullName evidence="2">Uncharacterized protein</fullName>
    </submittedName>
</protein>
<dbReference type="AlphaFoldDB" id="A0A0F8YF44"/>
<gene>
    <name evidence="2" type="ORF">LCGC14_2905110</name>
</gene>
<keyword evidence="1" id="KW-0472">Membrane</keyword>
<keyword evidence="1" id="KW-1133">Transmembrane helix</keyword>
<proteinExistence type="predicted"/>
<organism evidence="2">
    <name type="scientific">marine sediment metagenome</name>
    <dbReference type="NCBI Taxonomy" id="412755"/>
    <lineage>
        <taxon>unclassified sequences</taxon>
        <taxon>metagenomes</taxon>
        <taxon>ecological metagenomes</taxon>
    </lineage>
</organism>
<comment type="caution">
    <text evidence="2">The sequence shown here is derived from an EMBL/GenBank/DDBJ whole genome shotgun (WGS) entry which is preliminary data.</text>
</comment>
<reference evidence="2" key="1">
    <citation type="journal article" date="2015" name="Nature">
        <title>Complex archaea that bridge the gap between prokaryotes and eukaryotes.</title>
        <authorList>
            <person name="Spang A."/>
            <person name="Saw J.H."/>
            <person name="Jorgensen S.L."/>
            <person name="Zaremba-Niedzwiedzka K."/>
            <person name="Martijn J."/>
            <person name="Lind A.E."/>
            <person name="van Eijk R."/>
            <person name="Schleper C."/>
            <person name="Guy L."/>
            <person name="Ettema T.J."/>
        </authorList>
    </citation>
    <scope>NUCLEOTIDE SEQUENCE</scope>
</reference>
<feature type="transmembrane region" description="Helical" evidence="1">
    <location>
        <begin position="7"/>
        <end position="26"/>
    </location>
</feature>
<name>A0A0F8YF44_9ZZZZ</name>
<evidence type="ECO:0000256" key="1">
    <source>
        <dbReference type="SAM" id="Phobius"/>
    </source>
</evidence>
<sequence>MSNKAKAYYIGAATSILLGFFLIWIARDWSMLAGGSVLLWMGTAEQHS</sequence>
<dbReference type="EMBL" id="LAZR01057312">
    <property type="protein sequence ID" value="KKK72315.1"/>
    <property type="molecule type" value="Genomic_DNA"/>
</dbReference>
<accession>A0A0F8YF44</accession>
<evidence type="ECO:0000313" key="2">
    <source>
        <dbReference type="EMBL" id="KKK72315.1"/>
    </source>
</evidence>
<keyword evidence="1" id="KW-0812">Transmembrane</keyword>